<keyword evidence="10" id="KW-0159">Chromosome partition</keyword>
<evidence type="ECO:0000256" key="3">
    <source>
        <dbReference type="ARBA" id="ARBA00004629"/>
    </source>
</evidence>
<reference evidence="20" key="1">
    <citation type="submission" date="2016-12" db="EMBL/GenBank/DDBJ databases">
        <title>The genomes of Aspergillus section Nigri reveals drivers in fungal speciation.</title>
        <authorList>
            <consortium name="DOE Joint Genome Institute"/>
            <person name="Vesth T.C."/>
            <person name="Nybo J."/>
            <person name="Theobald S."/>
            <person name="Brandl J."/>
            <person name="Frisvad J.C."/>
            <person name="Nielsen K.F."/>
            <person name="Lyhne E.K."/>
            <person name="Kogle M.E."/>
            <person name="Kuo A."/>
            <person name="Riley R."/>
            <person name="Clum A."/>
            <person name="Nolan M."/>
            <person name="Lipzen A."/>
            <person name="Salamov A."/>
            <person name="Henrissat B."/>
            <person name="Wiebenga A."/>
            <person name="De vries R.P."/>
            <person name="Grigoriev I.V."/>
            <person name="Mortensen U.H."/>
            <person name="Andersen M.R."/>
            <person name="Baker S.E."/>
        </authorList>
    </citation>
    <scope>NUCLEOTIDE SEQUENCE</scope>
    <source>
        <strain evidence="20">IBT 28561</strain>
    </source>
</reference>
<keyword evidence="8" id="KW-0493">Microtubule</keyword>
<evidence type="ECO:0000256" key="14">
    <source>
        <dbReference type="ARBA" id="ARBA00023242"/>
    </source>
</evidence>
<dbReference type="Proteomes" id="UP000234254">
    <property type="component" value="Unassembled WGS sequence"/>
</dbReference>
<dbReference type="EMBL" id="MSFM01000001">
    <property type="protein sequence ID" value="PKY07751.1"/>
    <property type="molecule type" value="Genomic_DNA"/>
</dbReference>
<dbReference type="AlphaFoldDB" id="A0A2I1DD07"/>
<feature type="region of interest" description="Disordered" evidence="19">
    <location>
        <begin position="181"/>
        <end position="209"/>
    </location>
</feature>
<evidence type="ECO:0000256" key="19">
    <source>
        <dbReference type="SAM" id="MobiDB-lite"/>
    </source>
</evidence>
<evidence type="ECO:0000256" key="4">
    <source>
        <dbReference type="ARBA" id="ARBA00008491"/>
    </source>
</evidence>
<evidence type="ECO:0000313" key="21">
    <source>
        <dbReference type="Proteomes" id="UP000234254"/>
    </source>
</evidence>
<keyword evidence="12" id="KW-0175">Coiled coil</keyword>
<dbReference type="GO" id="GO:0008608">
    <property type="term" value="P:attachment of spindle microtubules to kinetochore"/>
    <property type="evidence" value="ECO:0007669"/>
    <property type="project" value="InterPro"/>
</dbReference>
<keyword evidence="14" id="KW-0539">Nucleus</keyword>
<dbReference type="OrthoDB" id="10016597at2759"/>
<proteinExistence type="inferred from homology"/>
<dbReference type="Pfam" id="PF08657">
    <property type="entry name" value="DASH_Spc34"/>
    <property type="match status" value="2"/>
</dbReference>
<keyword evidence="11" id="KW-0995">Kinetochore</keyword>
<dbReference type="VEuPathDB" id="FungiDB:P168DRAFT_261681"/>
<evidence type="ECO:0000256" key="6">
    <source>
        <dbReference type="ARBA" id="ARBA00022490"/>
    </source>
</evidence>
<evidence type="ECO:0000313" key="20">
    <source>
        <dbReference type="EMBL" id="PKY07751.1"/>
    </source>
</evidence>
<evidence type="ECO:0000256" key="7">
    <source>
        <dbReference type="ARBA" id="ARBA00022618"/>
    </source>
</evidence>
<dbReference type="GO" id="GO:0051301">
    <property type="term" value="P:cell division"/>
    <property type="evidence" value="ECO:0007669"/>
    <property type="project" value="UniProtKB-KW"/>
</dbReference>
<keyword evidence="7" id="KW-0132">Cell division</keyword>
<evidence type="ECO:0000256" key="16">
    <source>
        <dbReference type="ARBA" id="ARBA00023328"/>
    </source>
</evidence>
<keyword evidence="15" id="KW-0131">Cell cycle</keyword>
<dbReference type="GO" id="GO:0005876">
    <property type="term" value="C:spindle microtubule"/>
    <property type="evidence" value="ECO:0007669"/>
    <property type="project" value="InterPro"/>
</dbReference>
<dbReference type="RefSeq" id="XP_024696345.1">
    <property type="nucleotide sequence ID" value="XM_024834706.1"/>
</dbReference>
<keyword evidence="6" id="KW-0963">Cytoplasm</keyword>
<comment type="subcellular location">
    <subcellularLocation>
        <location evidence="3">Chromosome</location>
        <location evidence="3">Centromere</location>
        <location evidence="3">Kinetochore</location>
    </subcellularLocation>
    <subcellularLocation>
        <location evidence="2">Cytoplasm</location>
        <location evidence="2">Cytoskeleton</location>
        <location evidence="2">Spindle</location>
    </subcellularLocation>
    <subcellularLocation>
        <location evidence="1">Nucleus</location>
    </subcellularLocation>
</comment>
<evidence type="ECO:0000256" key="15">
    <source>
        <dbReference type="ARBA" id="ARBA00023306"/>
    </source>
</evidence>
<keyword evidence="9" id="KW-0498">Mitosis</keyword>
<sequence>MSLLETHLEQISLSSSAIAELPFPQPRLFTNALLGSHDITALIRDTEAHERALFQTDPAAKSAHASQRRATSRRATTFAAESEGDSMASRIYSARNNRSQSAVARVLGSDMMEEIKRSAGASSRGTRDEVNIDVLLRGAEILCNVYPVAGAQEKIASLRYRHQLITDSIAQLEDRVESNTAELEGMRHSYGDDYDDYEASRPSPPETVDVTDADIQREMEEIRELERRKRMMEHRVHGLERDLGSLMG</sequence>
<evidence type="ECO:0000256" key="12">
    <source>
        <dbReference type="ARBA" id="ARBA00023054"/>
    </source>
</evidence>
<organism evidence="20 21">
    <name type="scientific">Aspergillus campestris (strain IBT 28561)</name>
    <dbReference type="NCBI Taxonomy" id="1392248"/>
    <lineage>
        <taxon>Eukaryota</taxon>
        <taxon>Fungi</taxon>
        <taxon>Dikarya</taxon>
        <taxon>Ascomycota</taxon>
        <taxon>Pezizomycotina</taxon>
        <taxon>Eurotiomycetes</taxon>
        <taxon>Eurotiomycetidae</taxon>
        <taxon>Eurotiales</taxon>
        <taxon>Aspergillaceae</taxon>
        <taxon>Aspergillus</taxon>
        <taxon>Aspergillus subgen. Circumdati</taxon>
    </lineage>
</organism>
<evidence type="ECO:0000256" key="5">
    <source>
        <dbReference type="ARBA" id="ARBA00022454"/>
    </source>
</evidence>
<evidence type="ECO:0000256" key="10">
    <source>
        <dbReference type="ARBA" id="ARBA00022829"/>
    </source>
</evidence>
<evidence type="ECO:0000256" key="8">
    <source>
        <dbReference type="ARBA" id="ARBA00022701"/>
    </source>
</evidence>
<accession>A0A2I1DD07</accession>
<keyword evidence="16" id="KW-0137">Centromere</keyword>
<evidence type="ECO:0000256" key="17">
    <source>
        <dbReference type="ARBA" id="ARBA00044112"/>
    </source>
</evidence>
<evidence type="ECO:0000256" key="2">
    <source>
        <dbReference type="ARBA" id="ARBA00004186"/>
    </source>
</evidence>
<comment type="caution">
    <text evidence="20">The sequence shown here is derived from an EMBL/GenBank/DDBJ whole genome shotgun (WGS) entry which is preliminary data.</text>
</comment>
<evidence type="ECO:0000256" key="18">
    <source>
        <dbReference type="ARBA" id="ARBA00044346"/>
    </source>
</evidence>
<gene>
    <name evidence="20" type="ORF">P168DRAFT_261681</name>
</gene>
<dbReference type="GeneID" id="36542230"/>
<comment type="similarity">
    <text evidence="4">Belongs to the DASH complex SPC34 family.</text>
</comment>
<evidence type="ECO:0000256" key="9">
    <source>
        <dbReference type="ARBA" id="ARBA00022776"/>
    </source>
</evidence>
<feature type="region of interest" description="Disordered" evidence="19">
    <location>
        <begin position="56"/>
        <end position="75"/>
    </location>
</feature>
<keyword evidence="21" id="KW-1185">Reference proteome</keyword>
<name>A0A2I1DD07_ASPC2</name>
<dbReference type="GO" id="GO:0042729">
    <property type="term" value="C:DASH complex"/>
    <property type="evidence" value="ECO:0007669"/>
    <property type="project" value="InterPro"/>
</dbReference>
<keyword evidence="13" id="KW-0206">Cytoskeleton</keyword>
<dbReference type="InterPro" id="IPR013966">
    <property type="entry name" value="Spc34"/>
</dbReference>
<evidence type="ECO:0000256" key="1">
    <source>
        <dbReference type="ARBA" id="ARBA00004123"/>
    </source>
</evidence>
<protein>
    <recommendedName>
        <fullName evidence="17">DASH complex subunit SPC34</fullName>
    </recommendedName>
    <alternativeName>
        <fullName evidence="18">Outer kinetochore protein SPC34</fullName>
    </alternativeName>
</protein>
<keyword evidence="5" id="KW-0158">Chromosome</keyword>
<evidence type="ECO:0000256" key="13">
    <source>
        <dbReference type="ARBA" id="ARBA00023212"/>
    </source>
</evidence>
<evidence type="ECO:0000256" key="11">
    <source>
        <dbReference type="ARBA" id="ARBA00022838"/>
    </source>
</evidence>